<protein>
    <submittedName>
        <fullName evidence="7">Polyprenyl synthetase family protein</fullName>
    </submittedName>
</protein>
<evidence type="ECO:0000256" key="2">
    <source>
        <dbReference type="ARBA" id="ARBA00006706"/>
    </source>
</evidence>
<dbReference type="Gene3D" id="1.10.600.10">
    <property type="entry name" value="Farnesyl Diphosphate Synthase"/>
    <property type="match status" value="1"/>
</dbReference>
<dbReference type="PANTHER" id="PTHR43281:SF1">
    <property type="entry name" value="FARNESYL DIPHOSPHATE SYNTHASE"/>
    <property type="match status" value="1"/>
</dbReference>
<dbReference type="InterPro" id="IPR033749">
    <property type="entry name" value="Polyprenyl_synt_CS"/>
</dbReference>
<dbReference type="Proteomes" id="UP001240171">
    <property type="component" value="Unassembled WGS sequence"/>
</dbReference>
<comment type="cofactor">
    <cofactor evidence="1">
        <name>Mg(2+)</name>
        <dbReference type="ChEBI" id="CHEBI:18420"/>
    </cofactor>
</comment>
<dbReference type="InterPro" id="IPR008949">
    <property type="entry name" value="Isoprenoid_synthase_dom_sf"/>
</dbReference>
<evidence type="ECO:0000256" key="5">
    <source>
        <dbReference type="ARBA" id="ARBA00022842"/>
    </source>
</evidence>
<dbReference type="SUPFAM" id="SSF48576">
    <property type="entry name" value="Terpenoid synthases"/>
    <property type="match status" value="2"/>
</dbReference>
<evidence type="ECO:0000256" key="4">
    <source>
        <dbReference type="ARBA" id="ARBA00022723"/>
    </source>
</evidence>
<organism evidence="7 8">
    <name type="scientific">Paenibacillus lacisoli</name>
    <dbReference type="NCBI Taxonomy" id="3064525"/>
    <lineage>
        <taxon>Bacteria</taxon>
        <taxon>Bacillati</taxon>
        <taxon>Bacillota</taxon>
        <taxon>Bacilli</taxon>
        <taxon>Bacillales</taxon>
        <taxon>Paenibacillaceae</taxon>
        <taxon>Paenibacillus</taxon>
    </lineage>
</organism>
<dbReference type="Pfam" id="PF00348">
    <property type="entry name" value="polyprenyl_synt"/>
    <property type="match status" value="1"/>
</dbReference>
<dbReference type="SFLD" id="SFLDS00005">
    <property type="entry name" value="Isoprenoid_Synthase_Type_I"/>
    <property type="match status" value="1"/>
</dbReference>
<keyword evidence="3" id="KW-0808">Transferase</keyword>
<dbReference type="PANTHER" id="PTHR43281">
    <property type="entry name" value="FARNESYL DIPHOSPHATE SYNTHASE"/>
    <property type="match status" value="1"/>
</dbReference>
<evidence type="ECO:0000313" key="8">
    <source>
        <dbReference type="Proteomes" id="UP001240171"/>
    </source>
</evidence>
<comment type="similarity">
    <text evidence="2">Belongs to the FPP/GGPP synthase family.</text>
</comment>
<sequence>MSINWNQSWKSEEHACSSYQQAEQQAGAYFARLEQLARERTFISELMSSFEQWGRHHVSSRSWPSFLFRRRQQPDPKDYQRYIQWLEFTGKLDAYLERSISYIYMRDLGKSLNSQQTQQRVRQVVNDVKQQLVHTESGHVRGSEEMISLAGLYRWGQKEGIESAVIWLMDKLKQVAGNIPEGMDAEQAQRKLIKLVVGVVMHVYEELGEDTPTAERTRRLDEAIRVGYSYGLTYPFIDDLLDSQVLTADEKIQYTSMIRSALLTGVVPPLGKWARVNRRMLVYIHSELREAFEYIRNLQRQETQKAFFEQSYIFFRSQEEDRNKVLMFAGYSNEELYVPIILKSAASRIIVRSVLASPEDANYEANMFYYGIYNQLADDFTDMFDDLQEGAVTPYTYYLTHRRQRPDLINPFELYWTVISHLIHHVYHSDPATREVILDRAVNGLKRCRQRLGVSRYEELMAELTYGIPELNETIQYYVRKAGDVDFFDKLLRDQFVQGLRNNKQEREQFKQTVDDIRIQINEQLKIQDSSSPVSLDSPLVEAANYSLNGDGKRLRPVMAWYMGVKRYGLDPAAIMPLLRSLEYMHTASLIFDDLPSQDNAASRRGRPTLHQVHNSATAELTGLFLIQKSIEEQSSLKSFAPDTVLKLIGYCSRRAGDMCLGQAMDLESKGRALRLEELNQLCYYKTGIAFEASLVMPAILAQVSDQEMEALRRYAYHAGIAFQIKDDLLDEEGESQQLGKPVGQDISNNRSTFVTILGNEGAKRAMWEHYCDAEDALKNISGNSAFLQNLLHYLIHRER</sequence>
<dbReference type="InterPro" id="IPR000092">
    <property type="entry name" value="Polyprenyl_synt"/>
</dbReference>
<comment type="caution">
    <text evidence="7">The sequence shown here is derived from an EMBL/GenBank/DDBJ whole genome shotgun (WGS) entry which is preliminary data.</text>
</comment>
<name>A0ABT9CFE2_9BACL</name>
<evidence type="ECO:0000256" key="1">
    <source>
        <dbReference type="ARBA" id="ARBA00001946"/>
    </source>
</evidence>
<gene>
    <name evidence="7" type="ORF">Q5741_16330</name>
</gene>
<dbReference type="RefSeq" id="WP_305025201.1">
    <property type="nucleotide sequence ID" value="NZ_JAUQTB010000011.1"/>
</dbReference>
<keyword evidence="5" id="KW-0460">Magnesium</keyword>
<keyword evidence="6" id="KW-0414">Isoprene biosynthesis</keyword>
<dbReference type="PROSITE" id="PS00723">
    <property type="entry name" value="POLYPRENYL_SYNTHASE_1"/>
    <property type="match status" value="1"/>
</dbReference>
<keyword evidence="4" id="KW-0479">Metal-binding</keyword>
<dbReference type="EMBL" id="JAUQTB010000011">
    <property type="protein sequence ID" value="MDO7907980.1"/>
    <property type="molecule type" value="Genomic_DNA"/>
</dbReference>
<reference evidence="7 8" key="1">
    <citation type="submission" date="2023-07" db="EMBL/GenBank/DDBJ databases">
        <title>Paenibacillus sp. JX-17 nov. isolated from soil.</title>
        <authorList>
            <person name="Wan Y."/>
            <person name="Liu B."/>
        </authorList>
    </citation>
    <scope>NUCLEOTIDE SEQUENCE [LARGE SCALE GENOMIC DNA]</scope>
    <source>
        <strain evidence="7 8">JX-17</strain>
    </source>
</reference>
<evidence type="ECO:0000256" key="3">
    <source>
        <dbReference type="ARBA" id="ARBA00022679"/>
    </source>
</evidence>
<accession>A0ABT9CFE2</accession>
<evidence type="ECO:0000256" key="6">
    <source>
        <dbReference type="ARBA" id="ARBA00023229"/>
    </source>
</evidence>
<keyword evidence="8" id="KW-1185">Reference proteome</keyword>
<evidence type="ECO:0000313" key="7">
    <source>
        <dbReference type="EMBL" id="MDO7907980.1"/>
    </source>
</evidence>
<proteinExistence type="inferred from homology"/>
<dbReference type="CDD" id="cd00685">
    <property type="entry name" value="Trans_IPPS_HT"/>
    <property type="match status" value="1"/>
</dbReference>